<comment type="caution">
    <text evidence="2">The sequence shown here is derived from an EMBL/GenBank/DDBJ whole genome shotgun (WGS) entry which is preliminary data.</text>
</comment>
<name>A0ABD3GC29_9MARC</name>
<keyword evidence="3" id="KW-1185">Reference proteome</keyword>
<proteinExistence type="predicted"/>
<protein>
    <submittedName>
        <fullName evidence="2">Uncharacterized protein</fullName>
    </submittedName>
</protein>
<feature type="compositionally biased region" description="Basic and acidic residues" evidence="1">
    <location>
        <begin position="104"/>
        <end position="125"/>
    </location>
</feature>
<dbReference type="Proteomes" id="UP001633002">
    <property type="component" value="Unassembled WGS sequence"/>
</dbReference>
<feature type="compositionally biased region" description="Polar residues" evidence="1">
    <location>
        <begin position="10"/>
        <end position="22"/>
    </location>
</feature>
<evidence type="ECO:0000313" key="3">
    <source>
        <dbReference type="Proteomes" id="UP001633002"/>
    </source>
</evidence>
<accession>A0ABD3GC29</accession>
<feature type="region of interest" description="Disordered" evidence="1">
    <location>
        <begin position="1"/>
        <end position="61"/>
    </location>
</feature>
<organism evidence="2 3">
    <name type="scientific">Riccia sorocarpa</name>
    <dbReference type="NCBI Taxonomy" id="122646"/>
    <lineage>
        <taxon>Eukaryota</taxon>
        <taxon>Viridiplantae</taxon>
        <taxon>Streptophyta</taxon>
        <taxon>Embryophyta</taxon>
        <taxon>Marchantiophyta</taxon>
        <taxon>Marchantiopsida</taxon>
        <taxon>Marchantiidae</taxon>
        <taxon>Marchantiales</taxon>
        <taxon>Ricciaceae</taxon>
        <taxon>Riccia</taxon>
    </lineage>
</organism>
<feature type="region of interest" description="Disordered" evidence="1">
    <location>
        <begin position="76"/>
        <end position="141"/>
    </location>
</feature>
<evidence type="ECO:0000256" key="1">
    <source>
        <dbReference type="SAM" id="MobiDB-lite"/>
    </source>
</evidence>
<sequence>MQQRHKMGTRANNPPRTVQTANPFAVLSNEDSDEEDTKEAEADLQRRTNGQSAKGTEKIWQPVQKAVEEISVGVATTLDKREGAGADISPGDISEQGDGSDPMEVTKDKRKREIGADSPRADTTKQESQTSSKTSSDGRTIEETVHTWAHTGKPQEDPRRNWDLKWAAAKRILMKKAEAERHKQDTWKQYLEELNRHKIRIANDRTSKPDATLQQLEEKIKETEKALEKVWRRWSRVRWIKEGEMPSKFFFSMLWVKRAKENITVLKTEDGRLLDKEEEIVRELTRYYIPTCLSRNPSANLIEERGRRFYRK</sequence>
<evidence type="ECO:0000313" key="2">
    <source>
        <dbReference type="EMBL" id="KAL3676728.1"/>
    </source>
</evidence>
<feature type="compositionally biased region" description="Low complexity" evidence="1">
    <location>
        <begin position="126"/>
        <end position="135"/>
    </location>
</feature>
<gene>
    <name evidence="2" type="ORF">R1sor_026676</name>
</gene>
<dbReference type="EMBL" id="JBJQOH010000008">
    <property type="protein sequence ID" value="KAL3676728.1"/>
    <property type="molecule type" value="Genomic_DNA"/>
</dbReference>
<dbReference type="AlphaFoldDB" id="A0ABD3GC29"/>
<reference evidence="2 3" key="1">
    <citation type="submission" date="2024-09" db="EMBL/GenBank/DDBJ databases">
        <title>Chromosome-scale assembly of Riccia sorocarpa.</title>
        <authorList>
            <person name="Paukszto L."/>
        </authorList>
    </citation>
    <scope>NUCLEOTIDE SEQUENCE [LARGE SCALE GENOMIC DNA]</scope>
    <source>
        <strain evidence="2">LP-2024</strain>
        <tissue evidence="2">Aerial parts of the thallus</tissue>
    </source>
</reference>